<name>A0A2M9ZZE3_9LEPT</name>
<dbReference type="RefSeq" id="WP_100767961.1">
    <property type="nucleotide sequence ID" value="NZ_NPEA01000004.1"/>
</dbReference>
<organism evidence="1 2">
    <name type="scientific">Leptospira neocaledonica</name>
    <dbReference type="NCBI Taxonomy" id="2023192"/>
    <lineage>
        <taxon>Bacteria</taxon>
        <taxon>Pseudomonadati</taxon>
        <taxon>Spirochaetota</taxon>
        <taxon>Spirochaetia</taxon>
        <taxon>Leptospirales</taxon>
        <taxon>Leptospiraceae</taxon>
        <taxon>Leptospira</taxon>
    </lineage>
</organism>
<comment type="caution">
    <text evidence="1">The sequence shown here is derived from an EMBL/GenBank/DDBJ whole genome shotgun (WGS) entry which is preliminary data.</text>
</comment>
<evidence type="ECO:0000313" key="1">
    <source>
        <dbReference type="EMBL" id="PJZ77408.1"/>
    </source>
</evidence>
<sequence>MKKFTVVLFIFGCSGAEIAIAPSLPNDARVGTLRIVAEDKSGQKYLNLEILKFSLSKIPLKSDQVENDTVSNQIIPVGVKGISIPMLEGSYTGNLRIRENSDASDRVSIRALFNENSTIGCKMNFIDDGWSLYDELSCGAVKIIANKETILRIIITDRYDSRFAGSFFFALFTLGLIYPPAEIRHVDASIINPK</sequence>
<dbReference type="OrthoDB" id="9925591at2"/>
<reference evidence="1 2" key="1">
    <citation type="submission" date="2017-07" db="EMBL/GenBank/DDBJ databases">
        <title>Leptospira spp. isolated from tropical soils.</title>
        <authorList>
            <person name="Thibeaux R."/>
            <person name="Iraola G."/>
            <person name="Ferres I."/>
            <person name="Bierque E."/>
            <person name="Girault D."/>
            <person name="Soupe-Gilbert M.-E."/>
            <person name="Picardeau M."/>
            <person name="Goarant C."/>
        </authorList>
    </citation>
    <scope>NUCLEOTIDE SEQUENCE [LARGE SCALE GENOMIC DNA]</scope>
    <source>
        <strain evidence="1 2">ES4-C-A1</strain>
    </source>
</reference>
<keyword evidence="2" id="KW-1185">Reference proteome</keyword>
<dbReference type="AlphaFoldDB" id="A0A2M9ZZE3"/>
<accession>A0A2M9ZZE3</accession>
<dbReference type="EMBL" id="NPEA01000004">
    <property type="protein sequence ID" value="PJZ77408.1"/>
    <property type="molecule type" value="Genomic_DNA"/>
</dbReference>
<protein>
    <submittedName>
        <fullName evidence="1">Uncharacterized protein</fullName>
    </submittedName>
</protein>
<gene>
    <name evidence="1" type="ORF">CH365_07410</name>
</gene>
<dbReference type="Proteomes" id="UP000231843">
    <property type="component" value="Unassembled WGS sequence"/>
</dbReference>
<evidence type="ECO:0000313" key="2">
    <source>
        <dbReference type="Proteomes" id="UP000231843"/>
    </source>
</evidence>
<proteinExistence type="predicted"/>